<accession>A0AAD9DPA4</accession>
<feature type="region of interest" description="Disordered" evidence="1">
    <location>
        <begin position="14"/>
        <end position="61"/>
    </location>
</feature>
<dbReference type="AlphaFoldDB" id="A0AAD9DPA4"/>
<comment type="caution">
    <text evidence="2">The sequence shown here is derived from an EMBL/GenBank/DDBJ whole genome shotgun (WGS) entry which is preliminary data.</text>
</comment>
<dbReference type="Proteomes" id="UP001239994">
    <property type="component" value="Unassembled WGS sequence"/>
</dbReference>
<evidence type="ECO:0000313" key="2">
    <source>
        <dbReference type="EMBL" id="KAK1790170.1"/>
    </source>
</evidence>
<evidence type="ECO:0000256" key="1">
    <source>
        <dbReference type="SAM" id="MobiDB-lite"/>
    </source>
</evidence>
<organism evidence="2 3">
    <name type="scientific">Electrophorus voltai</name>
    <dbReference type="NCBI Taxonomy" id="2609070"/>
    <lineage>
        <taxon>Eukaryota</taxon>
        <taxon>Metazoa</taxon>
        <taxon>Chordata</taxon>
        <taxon>Craniata</taxon>
        <taxon>Vertebrata</taxon>
        <taxon>Euteleostomi</taxon>
        <taxon>Actinopterygii</taxon>
        <taxon>Neopterygii</taxon>
        <taxon>Teleostei</taxon>
        <taxon>Ostariophysi</taxon>
        <taxon>Gymnotiformes</taxon>
        <taxon>Gymnotoidei</taxon>
        <taxon>Gymnotidae</taxon>
        <taxon>Electrophorus</taxon>
    </lineage>
</organism>
<protein>
    <submittedName>
        <fullName evidence="2">Uncharacterized protein</fullName>
    </submittedName>
</protein>
<proteinExistence type="predicted"/>
<gene>
    <name evidence="2" type="ORF">P4O66_014091</name>
</gene>
<dbReference type="EMBL" id="JAROKS010000021">
    <property type="protein sequence ID" value="KAK1790170.1"/>
    <property type="molecule type" value="Genomic_DNA"/>
</dbReference>
<name>A0AAD9DPA4_9TELE</name>
<feature type="compositionally biased region" description="Polar residues" evidence="1">
    <location>
        <begin position="14"/>
        <end position="49"/>
    </location>
</feature>
<reference evidence="2" key="1">
    <citation type="submission" date="2023-03" db="EMBL/GenBank/DDBJ databases">
        <title>Electrophorus voltai genome.</title>
        <authorList>
            <person name="Bian C."/>
        </authorList>
    </citation>
    <scope>NUCLEOTIDE SEQUENCE</scope>
    <source>
        <strain evidence="2">CB-2022</strain>
        <tissue evidence="2">Muscle</tissue>
    </source>
</reference>
<sequence length="252" mass="27617">MSIITSDMVVEIATQQGQKSKNVHPTSTNGSKQRQPVTLTGFQWGQSTRLQRHEKGGGINARGRQLWAQSIRGMKSPRCCHAQGFQRHSVWGGGPSRCKEALSLCPIDKGDPLARGGPIQQEGGLQAPGMCNATVRGIVSSMPQVLLARCSLCPMPRHQLANLIYSGAGRLHFRPSSDLIRDALRVWPPAPGYGDFAGDVPWVEKEWLAIIKPGRVKYAVIDGSNWSCLSAVLKKLPRDERTTGFVWLQQEA</sequence>
<evidence type="ECO:0000313" key="3">
    <source>
        <dbReference type="Proteomes" id="UP001239994"/>
    </source>
</evidence>
<keyword evidence="3" id="KW-1185">Reference proteome</keyword>